<evidence type="ECO:0000256" key="12">
    <source>
        <dbReference type="ARBA" id="ARBA00022801"/>
    </source>
</evidence>
<evidence type="ECO:0000256" key="2">
    <source>
        <dbReference type="ARBA" id="ARBA00001946"/>
    </source>
</evidence>
<dbReference type="FunFam" id="3.60.10.10:FF:000037">
    <property type="entry name" value="Glucose-repressible alcohol dehydrogenase transcriptional effector"/>
    <property type="match status" value="1"/>
</dbReference>
<dbReference type="EC" id="3.1.13.4" evidence="6"/>
<dbReference type="STRING" id="329885.A0A4U0TX79"/>
<evidence type="ECO:0000256" key="10">
    <source>
        <dbReference type="ARBA" id="ARBA00022723"/>
    </source>
</evidence>
<dbReference type="InterPro" id="IPR001611">
    <property type="entry name" value="Leu-rich_rpt"/>
</dbReference>
<dbReference type="PANTHER" id="PTHR12121">
    <property type="entry name" value="CARBON CATABOLITE REPRESSOR PROTEIN 4"/>
    <property type="match status" value="1"/>
</dbReference>
<comment type="catalytic activity">
    <reaction evidence="1">
        <text>Exonucleolytic cleavage of poly(A) to 5'-AMP.</text>
        <dbReference type="EC" id="3.1.13.4"/>
    </reaction>
</comment>
<dbReference type="AlphaFoldDB" id="A0A4U0TX79"/>
<evidence type="ECO:0000256" key="1">
    <source>
        <dbReference type="ARBA" id="ARBA00001663"/>
    </source>
</evidence>
<keyword evidence="16" id="KW-0805">Transcription regulation</keyword>
<evidence type="ECO:0000256" key="9">
    <source>
        <dbReference type="ARBA" id="ARBA00022722"/>
    </source>
</evidence>
<reference evidence="26 27" key="1">
    <citation type="submission" date="2017-03" db="EMBL/GenBank/DDBJ databases">
        <title>Genomes of endolithic fungi from Antarctica.</title>
        <authorList>
            <person name="Coleine C."/>
            <person name="Masonjones S."/>
            <person name="Stajich J.E."/>
        </authorList>
    </citation>
    <scope>NUCLEOTIDE SEQUENCE [LARGE SCALE GENOMIC DNA]</scope>
    <source>
        <strain evidence="26 27">CCFEE 5311</strain>
    </source>
</reference>
<dbReference type="Pfam" id="PF03372">
    <property type="entry name" value="Exo_endo_phos"/>
    <property type="match status" value="1"/>
</dbReference>
<feature type="compositionally biased region" description="Polar residues" evidence="24">
    <location>
        <begin position="121"/>
        <end position="138"/>
    </location>
</feature>
<dbReference type="InterPro" id="IPR032675">
    <property type="entry name" value="LRR_dom_sf"/>
</dbReference>
<evidence type="ECO:0000256" key="19">
    <source>
        <dbReference type="ARBA" id="ARBA00023475"/>
    </source>
</evidence>
<feature type="region of interest" description="Disordered" evidence="24">
    <location>
        <begin position="92"/>
        <end position="160"/>
    </location>
</feature>
<dbReference type="PANTHER" id="PTHR12121:SF100">
    <property type="entry name" value="POLY(A)-SPECIFIC RIBONUCLEASE"/>
    <property type="match status" value="1"/>
</dbReference>
<evidence type="ECO:0000256" key="24">
    <source>
        <dbReference type="SAM" id="MobiDB-lite"/>
    </source>
</evidence>
<dbReference type="SUPFAM" id="SSF56219">
    <property type="entry name" value="DNase I-like"/>
    <property type="match status" value="1"/>
</dbReference>
<dbReference type="CDD" id="cd09097">
    <property type="entry name" value="Deadenylase_CCR4"/>
    <property type="match status" value="1"/>
</dbReference>
<keyword evidence="9" id="KW-0540">Nuclease</keyword>
<dbReference type="GO" id="GO:0046872">
    <property type="term" value="F:metal ion binding"/>
    <property type="evidence" value="ECO:0007669"/>
    <property type="project" value="UniProtKB-KW"/>
</dbReference>
<keyword evidence="12" id="KW-0378">Hydrolase</keyword>
<evidence type="ECO:0000256" key="6">
    <source>
        <dbReference type="ARBA" id="ARBA00012161"/>
    </source>
</evidence>
<dbReference type="InterPro" id="IPR050410">
    <property type="entry name" value="CCR4/nocturin_mRNA_transcr"/>
</dbReference>
<evidence type="ECO:0000256" key="3">
    <source>
        <dbReference type="ARBA" id="ARBA00004123"/>
    </source>
</evidence>
<dbReference type="EMBL" id="NAJP01000132">
    <property type="protein sequence ID" value="TKA27081.1"/>
    <property type="molecule type" value="Genomic_DNA"/>
</dbReference>
<dbReference type="PROSITE" id="PS51450">
    <property type="entry name" value="LRR"/>
    <property type="match status" value="1"/>
</dbReference>
<dbReference type="GO" id="GO:0004535">
    <property type="term" value="F:poly(A)-specific ribonuclease activity"/>
    <property type="evidence" value="ECO:0007669"/>
    <property type="project" value="UniProtKB-EC"/>
</dbReference>
<name>A0A4U0TX79_9PEZI</name>
<evidence type="ECO:0000259" key="25">
    <source>
        <dbReference type="Pfam" id="PF03372"/>
    </source>
</evidence>
<dbReference type="SUPFAM" id="SSF52058">
    <property type="entry name" value="L domain-like"/>
    <property type="match status" value="1"/>
</dbReference>
<dbReference type="InterPro" id="IPR005135">
    <property type="entry name" value="Endo/exonuclease/phosphatase"/>
</dbReference>
<dbReference type="Proteomes" id="UP000310066">
    <property type="component" value="Unassembled WGS sequence"/>
</dbReference>
<evidence type="ECO:0000256" key="13">
    <source>
        <dbReference type="ARBA" id="ARBA00022839"/>
    </source>
</evidence>
<evidence type="ECO:0000256" key="7">
    <source>
        <dbReference type="ARBA" id="ARBA00022490"/>
    </source>
</evidence>
<keyword evidence="14" id="KW-0460">Magnesium</keyword>
<feature type="region of interest" description="Disordered" evidence="24">
    <location>
        <begin position="1"/>
        <end position="66"/>
    </location>
</feature>
<dbReference type="GO" id="GO:0005737">
    <property type="term" value="C:cytoplasm"/>
    <property type="evidence" value="ECO:0007669"/>
    <property type="project" value="UniProtKB-SubCell"/>
</dbReference>
<feature type="region of interest" description="Disordered" evidence="24">
    <location>
        <begin position="182"/>
        <end position="203"/>
    </location>
</feature>
<evidence type="ECO:0000256" key="20">
    <source>
        <dbReference type="ARBA" id="ARBA00030493"/>
    </source>
</evidence>
<keyword evidence="18" id="KW-0539">Nucleus</keyword>
<keyword evidence="15" id="KW-0694">RNA-binding</keyword>
<feature type="compositionally biased region" description="Polar residues" evidence="24">
    <location>
        <begin position="145"/>
        <end position="160"/>
    </location>
</feature>
<dbReference type="Gene3D" id="3.80.10.10">
    <property type="entry name" value="Ribonuclease Inhibitor"/>
    <property type="match status" value="1"/>
</dbReference>
<evidence type="ECO:0000256" key="18">
    <source>
        <dbReference type="ARBA" id="ARBA00023242"/>
    </source>
</evidence>
<dbReference type="GO" id="GO:0003723">
    <property type="term" value="F:RNA binding"/>
    <property type="evidence" value="ECO:0007669"/>
    <property type="project" value="UniProtKB-KW"/>
</dbReference>
<evidence type="ECO:0000256" key="15">
    <source>
        <dbReference type="ARBA" id="ARBA00022884"/>
    </source>
</evidence>
<sequence length="764" mass="86248">MADAFNRFNTGGQYFYQPQHPRTLNHRNGSPISNSRGLFQPNTDTPSPNRSPGTHSPAHNPYAMYNHSNHRQNHLLSSGAGHNFQTQMGLHKGFQNQNHGNNSHHMSSQTQDHGVVGHNSAFGNHQYSNSASNLTASTPHYAPTHLQNGNSDQSTALGNPVSNEHWAEQKAEYGRLQKAGDKPHFYARNSPHVSRFPGASQSSITRSMDIEEHGERRRTLTASEEAEEAGSWDALDLGGHGLKSMGPSLFRHYPNLRKIYFNHNKLTWLPGEVGHMRNLTVLDLSFNKLDTLPAEVGMLTKLKRLLLYGNELRDLPYEIGSLYHLEVLGIAGNHMLRADYMERMREHGTKEFVRFLREQAPPPPPPNDREWIQLVDDADAEPEKFTVCSWNTLCDRAATQALYGYTPSGALTWEHRRGVILDELTHRNADILTLQEIDIENYNEYFRPNLAAEDYKGIFFPKSRAQTMAEKESKMVDGCAIFYKNTKYILLDKQLVVFSREAINRPDMKGEHDVYNRVMPRDHIAVVVLLESRVTGSRLIVVNTHLAWEGHFADVKVVQVAILLEQIAKLAETYSNWPPCKDKELFKYANEDRADGLPETPIVPAPSMKYDNALQIPLLICGDFNSLADSGVHELITSGSLAPKHKDLGTQTYGDFTRHGMSHPFALKSAYASGGHWPFTNYTPDFHEVIDYAWYSTNSLQVTGLLGEVDPEYMRRVPGFPNWHFPSDHLALYVEFQVKSRKEARKAVEADFGSGSKQSSSSRH</sequence>
<comment type="subcellular location">
    <subcellularLocation>
        <location evidence="4">Cytoplasm</location>
    </subcellularLocation>
    <subcellularLocation>
        <location evidence="3">Nucleus</location>
    </subcellularLocation>
</comment>
<organism evidence="26 27">
    <name type="scientific">Friedmanniomyces endolithicus</name>
    <dbReference type="NCBI Taxonomy" id="329885"/>
    <lineage>
        <taxon>Eukaryota</taxon>
        <taxon>Fungi</taxon>
        <taxon>Dikarya</taxon>
        <taxon>Ascomycota</taxon>
        <taxon>Pezizomycotina</taxon>
        <taxon>Dothideomycetes</taxon>
        <taxon>Dothideomycetidae</taxon>
        <taxon>Mycosphaerellales</taxon>
        <taxon>Teratosphaeriaceae</taxon>
        <taxon>Friedmanniomyces</taxon>
    </lineage>
</organism>
<evidence type="ECO:0000313" key="27">
    <source>
        <dbReference type="Proteomes" id="UP000310066"/>
    </source>
</evidence>
<dbReference type="InterPro" id="IPR036691">
    <property type="entry name" value="Endo/exonu/phosph_ase_sf"/>
</dbReference>
<dbReference type="SMART" id="SM00369">
    <property type="entry name" value="LRR_TYP"/>
    <property type="match status" value="3"/>
</dbReference>
<evidence type="ECO:0000256" key="16">
    <source>
        <dbReference type="ARBA" id="ARBA00023015"/>
    </source>
</evidence>
<keyword evidence="7" id="KW-0963">Cytoplasm</keyword>
<comment type="function">
    <text evidence="23">Acts as a catalytic component of the CCR4-NOT core complex, which in the nucleus seems to be a general transcription factor, and in the cytoplasm the major mRNA deadenylase involved in mRNA turnover. Ccr4 has 3'-5' RNase activity with a strong preference for polyadenylated substrates and also low exonuclease activity towards single-stranded DNA.</text>
</comment>
<feature type="compositionally biased region" description="Polar residues" evidence="24">
    <location>
        <begin position="20"/>
        <end position="54"/>
    </location>
</feature>
<accession>A0A4U0TX79</accession>
<dbReference type="OrthoDB" id="428734at2759"/>
<gene>
    <name evidence="26" type="ORF">B0A54_17025</name>
</gene>
<comment type="caution">
    <text evidence="26">The sequence shown here is derived from an EMBL/GenBank/DDBJ whole genome shotgun (WGS) entry which is preliminary data.</text>
</comment>
<keyword evidence="8" id="KW-0433">Leucine-rich repeat</keyword>
<evidence type="ECO:0000313" key="26">
    <source>
        <dbReference type="EMBL" id="TKA27081.1"/>
    </source>
</evidence>
<feature type="compositionally biased region" description="Polar residues" evidence="24">
    <location>
        <begin position="92"/>
        <end position="112"/>
    </location>
</feature>
<evidence type="ECO:0000256" key="23">
    <source>
        <dbReference type="ARBA" id="ARBA00045495"/>
    </source>
</evidence>
<evidence type="ECO:0000256" key="14">
    <source>
        <dbReference type="ARBA" id="ARBA00022842"/>
    </source>
</evidence>
<evidence type="ECO:0000256" key="21">
    <source>
        <dbReference type="ARBA" id="ARBA00031469"/>
    </source>
</evidence>
<proteinExistence type="inferred from homology"/>
<comment type="similarity">
    <text evidence="5">Belongs to the CCR4/nocturin family.</text>
</comment>
<evidence type="ECO:0000256" key="4">
    <source>
        <dbReference type="ARBA" id="ARBA00004496"/>
    </source>
</evidence>
<keyword evidence="13" id="KW-0269">Exonuclease</keyword>
<dbReference type="Pfam" id="PF13855">
    <property type="entry name" value="LRR_8"/>
    <property type="match status" value="1"/>
</dbReference>
<keyword evidence="10" id="KW-0479">Metal-binding</keyword>
<comment type="cofactor">
    <cofactor evidence="2">
        <name>Mg(2+)</name>
        <dbReference type="ChEBI" id="CHEBI:18420"/>
    </cofactor>
</comment>
<evidence type="ECO:0000256" key="8">
    <source>
        <dbReference type="ARBA" id="ARBA00022614"/>
    </source>
</evidence>
<dbReference type="GO" id="GO:0005634">
    <property type="term" value="C:nucleus"/>
    <property type="evidence" value="ECO:0007669"/>
    <property type="project" value="UniProtKB-SubCell"/>
</dbReference>
<evidence type="ECO:0000256" key="17">
    <source>
        <dbReference type="ARBA" id="ARBA00023163"/>
    </source>
</evidence>
<evidence type="ECO:0000256" key="11">
    <source>
        <dbReference type="ARBA" id="ARBA00022737"/>
    </source>
</evidence>
<protein>
    <recommendedName>
        <fullName evidence="19">CCR4-Not complex 3'-5'-exoribonuclease subunit Ccr4</fullName>
        <ecNumber evidence="6">3.1.13.4</ecNumber>
    </recommendedName>
    <alternativeName>
        <fullName evidence="20">Carbon catabolite repressor protein 4</fullName>
    </alternativeName>
    <alternativeName>
        <fullName evidence="21">Cytoplasmic deadenylase</fullName>
    </alternativeName>
    <alternativeName>
        <fullName evidence="22">Glucose-repressible alcohol dehydrogenase transcriptional effector</fullName>
    </alternativeName>
</protein>
<feature type="domain" description="Endonuclease/exonuclease/phosphatase" evidence="25">
    <location>
        <begin position="388"/>
        <end position="729"/>
    </location>
</feature>
<evidence type="ECO:0000256" key="22">
    <source>
        <dbReference type="ARBA" id="ARBA00033317"/>
    </source>
</evidence>
<keyword evidence="11" id="KW-0677">Repeat</keyword>
<evidence type="ECO:0000256" key="5">
    <source>
        <dbReference type="ARBA" id="ARBA00010774"/>
    </source>
</evidence>
<dbReference type="InterPro" id="IPR003591">
    <property type="entry name" value="Leu-rich_rpt_typical-subtyp"/>
</dbReference>
<dbReference type="Gene3D" id="3.60.10.10">
    <property type="entry name" value="Endonuclease/exonuclease/phosphatase"/>
    <property type="match status" value="1"/>
</dbReference>
<keyword evidence="17" id="KW-0804">Transcription</keyword>